<name>A0A0A1P8T6_RHIZD</name>
<evidence type="ECO:0000313" key="4">
    <source>
        <dbReference type="EMBL" id="ORE14367.1"/>
    </source>
</evidence>
<evidence type="ECO:0000313" key="5">
    <source>
        <dbReference type="Proteomes" id="UP000242381"/>
    </source>
</evidence>
<dbReference type="GO" id="GO:0043066">
    <property type="term" value="P:negative regulation of apoptotic process"/>
    <property type="evidence" value="ECO:0007669"/>
    <property type="project" value="TreeGrafter"/>
</dbReference>
<proteinExistence type="predicted"/>
<accession>A0A0A1P8T6</accession>
<dbReference type="PANTHER" id="PTHR31184">
    <property type="entry name" value="HUNTINGTIN-INTERACTING PROTEIN K FAMILY MEMBER"/>
    <property type="match status" value="1"/>
</dbReference>
<keyword evidence="1" id="KW-0175">Coiled coil</keyword>
<dbReference type="InterPro" id="IPR038922">
    <property type="entry name" value="HYPK_UBA"/>
</dbReference>
<protein>
    <recommendedName>
        <fullName evidence="3">Nascent polypeptide-associated complex subunit alpha-like UBA domain-containing protein</fullName>
    </recommendedName>
</protein>
<dbReference type="GO" id="GO:0050821">
    <property type="term" value="P:protein stabilization"/>
    <property type="evidence" value="ECO:0007669"/>
    <property type="project" value="TreeGrafter"/>
</dbReference>
<dbReference type="Proteomes" id="UP000242381">
    <property type="component" value="Unassembled WGS sequence"/>
</dbReference>
<dbReference type="EMBL" id="KV921475">
    <property type="protein sequence ID" value="ORE14367.1"/>
    <property type="molecule type" value="Genomic_DNA"/>
</dbReference>
<sequence>MTDHHHHDHSNCNHDHDNTKKVTDAVNDELALRQKTAEKLTKALVEIQELANEHKKALPKPLTGAVNKADVELLVKEMQLTKAEAEAALRANGGDAVAAIKKWIEC</sequence>
<dbReference type="OMA" id="CNHDHGS"/>
<feature type="coiled-coil region" evidence="1">
    <location>
        <begin position="33"/>
        <end position="88"/>
    </location>
</feature>
<dbReference type="InterPro" id="IPR052617">
    <property type="entry name" value="Huntingtin-int_K"/>
</dbReference>
<gene>
    <name evidence="4" type="ORF">BCV71DRAFT_293626</name>
</gene>
<reference evidence="4 5" key="1">
    <citation type="journal article" date="2016" name="Proc. Natl. Acad. Sci. U.S.A.">
        <title>Lipid metabolic changes in an early divergent fungus govern the establishment of a mutualistic symbiosis with endobacteria.</title>
        <authorList>
            <person name="Lastovetsky O.A."/>
            <person name="Gaspar M.L."/>
            <person name="Mondo S.J."/>
            <person name="LaButti K.M."/>
            <person name="Sandor L."/>
            <person name="Grigoriev I.V."/>
            <person name="Henry S.A."/>
            <person name="Pawlowska T.E."/>
        </authorList>
    </citation>
    <scope>NUCLEOTIDE SEQUENCE [LARGE SCALE GENOMIC DNA]</scope>
    <source>
        <strain evidence="4 5">ATCC 11559</strain>
    </source>
</reference>
<dbReference type="Pfam" id="PF19026">
    <property type="entry name" value="UBA_HYPK"/>
    <property type="match status" value="1"/>
</dbReference>
<organism evidence="4 5">
    <name type="scientific">Rhizopus microsporus</name>
    <dbReference type="NCBI Taxonomy" id="58291"/>
    <lineage>
        <taxon>Eukaryota</taxon>
        <taxon>Fungi</taxon>
        <taxon>Fungi incertae sedis</taxon>
        <taxon>Mucoromycota</taxon>
        <taxon>Mucoromycotina</taxon>
        <taxon>Mucoromycetes</taxon>
        <taxon>Mucorales</taxon>
        <taxon>Mucorineae</taxon>
        <taxon>Rhizopodaceae</taxon>
        <taxon>Rhizopus</taxon>
    </lineage>
</organism>
<evidence type="ECO:0000256" key="2">
    <source>
        <dbReference type="SAM" id="MobiDB-lite"/>
    </source>
</evidence>
<dbReference type="PANTHER" id="PTHR31184:SF2">
    <property type="entry name" value="HUNTINGTIN-INTERACTING PROTEIN K"/>
    <property type="match status" value="1"/>
</dbReference>
<feature type="region of interest" description="Disordered" evidence="2">
    <location>
        <begin position="1"/>
        <end position="20"/>
    </location>
</feature>
<evidence type="ECO:0000256" key="1">
    <source>
        <dbReference type="SAM" id="Coils"/>
    </source>
</evidence>
<dbReference type="CDD" id="cd14361">
    <property type="entry name" value="UBA_HYPK"/>
    <property type="match status" value="1"/>
</dbReference>
<dbReference type="VEuPathDB" id="FungiDB:BCV72DRAFT_246803"/>
<dbReference type="Gene3D" id="1.10.8.10">
    <property type="entry name" value="DNA helicase RuvA subunit, C-terminal domain"/>
    <property type="match status" value="1"/>
</dbReference>
<dbReference type="AlphaFoldDB" id="A0A0A1P8T6"/>
<evidence type="ECO:0000259" key="3">
    <source>
        <dbReference type="Pfam" id="PF19026"/>
    </source>
</evidence>
<dbReference type="InterPro" id="IPR044034">
    <property type="entry name" value="NAC-like_UBA"/>
</dbReference>
<feature type="domain" description="Nascent polypeptide-associated complex subunit alpha-like UBA" evidence="3">
    <location>
        <begin position="66"/>
        <end position="104"/>
    </location>
</feature>